<dbReference type="AlphaFoldDB" id="A0A8B8QVI1"/>
<evidence type="ECO:0000256" key="2">
    <source>
        <dbReference type="SAM" id="SignalP"/>
    </source>
</evidence>
<evidence type="ECO:0000313" key="5">
    <source>
        <dbReference type="RefSeq" id="XP_030551065.1"/>
    </source>
</evidence>
<name>A0A8B8QVI1_9MYRT</name>
<dbReference type="RefSeq" id="XP_030551065.1">
    <property type="nucleotide sequence ID" value="XM_030695205.2"/>
</dbReference>
<dbReference type="Pfam" id="PF14368">
    <property type="entry name" value="LTP_2"/>
    <property type="match status" value="1"/>
</dbReference>
<dbReference type="InterPro" id="IPR016140">
    <property type="entry name" value="Bifunc_inhib/LTP/seed_store"/>
</dbReference>
<dbReference type="KEGG" id="rarg:115755701"/>
<dbReference type="GeneID" id="115755701"/>
<accession>A0A8B8QVI1</accession>
<dbReference type="Proteomes" id="UP000827889">
    <property type="component" value="Chromosome 8"/>
</dbReference>
<feature type="chain" id="PRO_5034917456" evidence="2">
    <location>
        <begin position="31"/>
        <end position="122"/>
    </location>
</feature>
<proteinExistence type="inferred from homology"/>
<gene>
    <name evidence="5" type="primary">LOC115755701</name>
</gene>
<keyword evidence="2" id="KW-0732">Signal</keyword>
<feature type="signal peptide" evidence="2">
    <location>
        <begin position="1"/>
        <end position="30"/>
    </location>
</feature>
<keyword evidence="4" id="KW-1185">Reference proteome</keyword>
<dbReference type="InterPro" id="IPR036312">
    <property type="entry name" value="Bifun_inhib/LTP/seed_sf"/>
</dbReference>
<protein>
    <submittedName>
        <fullName evidence="5">Non-specific lipid-transfer protein AP10-like</fullName>
    </submittedName>
</protein>
<comment type="similarity">
    <text evidence="1">Belongs to the plant LTP family.</text>
</comment>
<dbReference type="PRINTS" id="PR00382">
    <property type="entry name" value="LIPIDTRNSFER"/>
</dbReference>
<feature type="domain" description="Bifunctional inhibitor/plant lipid transfer protein/seed storage helical" evidence="3">
    <location>
        <begin position="19"/>
        <end position="109"/>
    </location>
</feature>
<dbReference type="CDD" id="cd01960">
    <property type="entry name" value="nsLTP1"/>
    <property type="match status" value="1"/>
</dbReference>
<dbReference type="Gene3D" id="1.10.110.10">
    <property type="entry name" value="Plant lipid-transfer and hydrophobic proteins"/>
    <property type="match status" value="1"/>
</dbReference>
<sequence>MGSTTSNRQLAAKVLFFLIIMFMSSNPANSITCQDALKVILPCGPFALGTVPPPPSAACCSGAHTLASMADSTEARRTLCQCYKDIPPSVGIKPERVQQIPQYCKVDVTIPTDPHVDCSSIP</sequence>
<dbReference type="GO" id="GO:0006869">
    <property type="term" value="P:lipid transport"/>
    <property type="evidence" value="ECO:0007669"/>
    <property type="project" value="InterPro"/>
</dbReference>
<evidence type="ECO:0000259" key="3">
    <source>
        <dbReference type="Pfam" id="PF14368"/>
    </source>
</evidence>
<organism evidence="4 5">
    <name type="scientific">Rhodamnia argentea</name>
    <dbReference type="NCBI Taxonomy" id="178133"/>
    <lineage>
        <taxon>Eukaryota</taxon>
        <taxon>Viridiplantae</taxon>
        <taxon>Streptophyta</taxon>
        <taxon>Embryophyta</taxon>
        <taxon>Tracheophyta</taxon>
        <taxon>Spermatophyta</taxon>
        <taxon>Magnoliopsida</taxon>
        <taxon>eudicotyledons</taxon>
        <taxon>Gunneridae</taxon>
        <taxon>Pentapetalae</taxon>
        <taxon>rosids</taxon>
        <taxon>malvids</taxon>
        <taxon>Myrtales</taxon>
        <taxon>Myrtaceae</taxon>
        <taxon>Myrtoideae</taxon>
        <taxon>Myrteae</taxon>
        <taxon>Australasian group</taxon>
        <taxon>Rhodamnia</taxon>
    </lineage>
</organism>
<dbReference type="InterPro" id="IPR000528">
    <property type="entry name" value="Plant_nsLTP"/>
</dbReference>
<dbReference type="OrthoDB" id="1876592at2759"/>
<dbReference type="GO" id="GO:0008289">
    <property type="term" value="F:lipid binding"/>
    <property type="evidence" value="ECO:0007669"/>
    <property type="project" value="InterPro"/>
</dbReference>
<dbReference type="SUPFAM" id="SSF47699">
    <property type="entry name" value="Bifunctional inhibitor/lipid-transfer protein/seed storage 2S albumin"/>
    <property type="match status" value="1"/>
</dbReference>
<evidence type="ECO:0000313" key="4">
    <source>
        <dbReference type="Proteomes" id="UP000827889"/>
    </source>
</evidence>
<evidence type="ECO:0000256" key="1">
    <source>
        <dbReference type="ARBA" id="ARBA00009748"/>
    </source>
</evidence>
<dbReference type="PANTHER" id="PTHR33076">
    <property type="entry name" value="NON-SPECIFIC LIPID-TRANSFER PROTEIN 2-RELATED"/>
    <property type="match status" value="1"/>
</dbReference>
<reference evidence="5" key="1">
    <citation type="submission" date="2025-08" db="UniProtKB">
        <authorList>
            <consortium name="RefSeq"/>
        </authorList>
    </citation>
    <scope>IDENTIFICATION</scope>
    <source>
        <tissue evidence="5">Leaf</tissue>
    </source>
</reference>